<reference evidence="1 2" key="1">
    <citation type="submission" date="2019-01" db="EMBL/GenBank/DDBJ databases">
        <authorList>
            <person name="Zhang S."/>
        </authorList>
    </citation>
    <scope>NUCLEOTIDE SEQUENCE [LARGE SCALE GENOMIC DNA]</scope>
    <source>
        <strain evidence="1 2">1626</strain>
    </source>
</reference>
<dbReference type="PANTHER" id="PTHR41913">
    <property type="entry name" value="DUF1684 DOMAIN-CONTAINING PROTEIN"/>
    <property type="match status" value="1"/>
</dbReference>
<evidence type="ECO:0000313" key="1">
    <source>
        <dbReference type="EMBL" id="TKS54279.1"/>
    </source>
</evidence>
<proteinExistence type="predicted"/>
<comment type="caution">
    <text evidence="1">The sequence shown here is derived from an EMBL/GenBank/DDBJ whole genome shotgun (WGS) entry which is preliminary data.</text>
</comment>
<dbReference type="EMBL" id="SPUH01000001">
    <property type="protein sequence ID" value="TKS54279.1"/>
    <property type="molecule type" value="Genomic_DNA"/>
</dbReference>
<protein>
    <submittedName>
        <fullName evidence="1">DUF1684 domain-containing protein</fullName>
    </submittedName>
</protein>
<accession>A0A4Z1RJI7</accession>
<sequence>MTWRWLGMALLVLLTGCTGDEGYGGGPATIDPAYLHAEQQWRLERARALQADDGWTTLVGLHWLELKAHYIGNGPRAGINLGIGPPRLALVQQEAGQVHITPERDVALTVDGAPLRGRTRLRSDHEEASTRIGFDAGRGELTLIERGGRRALRVRHLDAPARLRFAGLRFWSPDPSWRMQAKWLPHPPGQTLDIVNILGQVEAMPNPGAVEFERDGQAWRLEAVDGGDSLLVMFADGTSGHGSYGAGRYLDAPRPDDASGELVLDFNRAYNPPCAYTRHATCPLPPPGNRLRLAIEAGEQAYPGEVL</sequence>
<dbReference type="Pfam" id="PF07920">
    <property type="entry name" value="DUF1684"/>
    <property type="match status" value="1"/>
</dbReference>
<gene>
    <name evidence="1" type="ORF">E4582_05515</name>
</gene>
<dbReference type="PROSITE" id="PS51257">
    <property type="entry name" value="PROKAR_LIPOPROTEIN"/>
    <property type="match status" value="1"/>
</dbReference>
<evidence type="ECO:0000313" key="2">
    <source>
        <dbReference type="Proteomes" id="UP000298681"/>
    </source>
</evidence>
<dbReference type="InterPro" id="IPR012467">
    <property type="entry name" value="DUF1684"/>
</dbReference>
<name>A0A4Z1RJI7_9GAMM</name>
<dbReference type="Proteomes" id="UP000298681">
    <property type="component" value="Unassembled WGS sequence"/>
</dbReference>
<keyword evidence="2" id="KW-1185">Reference proteome</keyword>
<dbReference type="PANTHER" id="PTHR41913:SF1">
    <property type="entry name" value="DUF1684 DOMAIN-CONTAINING PROTEIN"/>
    <property type="match status" value="1"/>
</dbReference>
<dbReference type="AlphaFoldDB" id="A0A4Z1RJI7"/>
<organism evidence="1 2">
    <name type="scientific">Luteimonas yindakuii</name>
    <dbReference type="NCBI Taxonomy" id="2565782"/>
    <lineage>
        <taxon>Bacteria</taxon>
        <taxon>Pseudomonadati</taxon>
        <taxon>Pseudomonadota</taxon>
        <taxon>Gammaproteobacteria</taxon>
        <taxon>Lysobacterales</taxon>
        <taxon>Lysobacteraceae</taxon>
        <taxon>Luteimonas</taxon>
    </lineage>
</organism>
<dbReference type="RefSeq" id="WP_134673658.1">
    <property type="nucleotide sequence ID" value="NZ_SPUH01000001.1"/>
</dbReference>